<accession>A0AAD6TDW7</accession>
<feature type="region of interest" description="Disordered" evidence="7">
    <location>
        <begin position="936"/>
        <end position="957"/>
    </location>
</feature>
<evidence type="ECO:0000259" key="10">
    <source>
        <dbReference type="Pfam" id="PF13967"/>
    </source>
</evidence>
<feature type="transmembrane region" description="Helical" evidence="8">
    <location>
        <begin position="800"/>
        <end position="819"/>
    </location>
</feature>
<evidence type="ECO:0000313" key="13">
    <source>
        <dbReference type="Proteomes" id="UP001218188"/>
    </source>
</evidence>
<feature type="compositionally biased region" description="Basic and acidic residues" evidence="7">
    <location>
        <begin position="936"/>
        <end position="950"/>
    </location>
</feature>
<evidence type="ECO:0000256" key="4">
    <source>
        <dbReference type="ARBA" id="ARBA00022692"/>
    </source>
</evidence>
<evidence type="ECO:0000256" key="6">
    <source>
        <dbReference type="ARBA" id="ARBA00023136"/>
    </source>
</evidence>
<feature type="transmembrane region" description="Helical" evidence="8">
    <location>
        <begin position="661"/>
        <end position="681"/>
    </location>
</feature>
<keyword evidence="13" id="KW-1185">Reference proteome</keyword>
<feature type="domain" description="CSC1/OSCA1-like 7TM region" evidence="9">
    <location>
        <begin position="607"/>
        <end position="880"/>
    </location>
</feature>
<comment type="subcellular location">
    <subcellularLocation>
        <location evidence="1">Membrane</location>
        <topology evidence="1">Multi-pass membrane protein</topology>
    </subcellularLocation>
</comment>
<dbReference type="InterPro" id="IPR027815">
    <property type="entry name" value="CSC1/OSCA1-like_cyt"/>
</dbReference>
<proteinExistence type="inferred from homology"/>
<feature type="transmembrane region" description="Helical" evidence="8">
    <location>
        <begin position="825"/>
        <end position="846"/>
    </location>
</feature>
<gene>
    <name evidence="12" type="ORF">C8F04DRAFT_1071976</name>
</gene>
<comment type="caution">
    <text evidence="12">The sequence shown here is derived from an EMBL/GenBank/DDBJ whole genome shotgun (WGS) entry which is preliminary data.</text>
</comment>
<evidence type="ECO:0000256" key="5">
    <source>
        <dbReference type="ARBA" id="ARBA00022989"/>
    </source>
</evidence>
<protein>
    <recommendedName>
        <fullName evidence="14">DUF221-domain-containing protein</fullName>
    </recommendedName>
</protein>
<organism evidence="12 13">
    <name type="scientific">Mycena alexandri</name>
    <dbReference type="NCBI Taxonomy" id="1745969"/>
    <lineage>
        <taxon>Eukaryota</taxon>
        <taxon>Fungi</taxon>
        <taxon>Dikarya</taxon>
        <taxon>Basidiomycota</taxon>
        <taxon>Agaricomycotina</taxon>
        <taxon>Agaricomycetes</taxon>
        <taxon>Agaricomycetidae</taxon>
        <taxon>Agaricales</taxon>
        <taxon>Marasmiineae</taxon>
        <taxon>Mycenaceae</taxon>
        <taxon>Mycena</taxon>
    </lineage>
</organism>
<dbReference type="Pfam" id="PF14703">
    <property type="entry name" value="PHM7_cyt"/>
    <property type="match status" value="1"/>
</dbReference>
<dbReference type="PANTHER" id="PTHR13018:SF139">
    <property type="entry name" value="PHOSPHATE METABOLISM PROTEIN 7"/>
    <property type="match status" value="1"/>
</dbReference>
<dbReference type="PANTHER" id="PTHR13018">
    <property type="entry name" value="PROBABLE MEMBRANE PROTEIN DUF221-RELATED"/>
    <property type="match status" value="1"/>
</dbReference>
<dbReference type="Pfam" id="PF13967">
    <property type="entry name" value="RSN1_TM"/>
    <property type="match status" value="1"/>
</dbReference>
<feature type="transmembrane region" description="Helical" evidence="8">
    <location>
        <begin position="753"/>
        <end position="779"/>
    </location>
</feature>
<dbReference type="EMBL" id="JARJCM010000008">
    <property type="protein sequence ID" value="KAJ7044188.1"/>
    <property type="molecule type" value="Genomic_DNA"/>
</dbReference>
<evidence type="ECO:0000256" key="3">
    <source>
        <dbReference type="ARBA" id="ARBA00022448"/>
    </source>
</evidence>
<feature type="transmembrane region" description="Helical" evidence="8">
    <location>
        <begin position="162"/>
        <end position="186"/>
    </location>
</feature>
<evidence type="ECO:0000256" key="8">
    <source>
        <dbReference type="SAM" id="Phobius"/>
    </source>
</evidence>
<dbReference type="Pfam" id="PF02714">
    <property type="entry name" value="RSN1_7TM"/>
    <property type="match status" value="1"/>
</dbReference>
<keyword evidence="5 8" id="KW-1133">Transmembrane helix</keyword>
<evidence type="ECO:0008006" key="14">
    <source>
        <dbReference type="Google" id="ProtNLM"/>
    </source>
</evidence>
<keyword evidence="6 8" id="KW-0472">Membrane</keyword>
<evidence type="ECO:0000256" key="2">
    <source>
        <dbReference type="ARBA" id="ARBA00007779"/>
    </source>
</evidence>
<feature type="transmembrane region" description="Helical" evidence="8">
    <location>
        <begin position="110"/>
        <end position="130"/>
    </location>
</feature>
<keyword evidence="3" id="KW-0813">Transport</keyword>
<feature type="compositionally biased region" description="Basic and acidic residues" evidence="7">
    <location>
        <begin position="1033"/>
        <end position="1042"/>
    </location>
</feature>
<reference evidence="12" key="1">
    <citation type="submission" date="2023-03" db="EMBL/GenBank/DDBJ databases">
        <title>Massive genome expansion in bonnet fungi (Mycena s.s.) driven by repeated elements and novel gene families across ecological guilds.</title>
        <authorList>
            <consortium name="Lawrence Berkeley National Laboratory"/>
            <person name="Harder C.B."/>
            <person name="Miyauchi S."/>
            <person name="Viragh M."/>
            <person name="Kuo A."/>
            <person name="Thoen E."/>
            <person name="Andreopoulos B."/>
            <person name="Lu D."/>
            <person name="Skrede I."/>
            <person name="Drula E."/>
            <person name="Henrissat B."/>
            <person name="Morin E."/>
            <person name="Kohler A."/>
            <person name="Barry K."/>
            <person name="LaButti K."/>
            <person name="Morin E."/>
            <person name="Salamov A."/>
            <person name="Lipzen A."/>
            <person name="Mereny Z."/>
            <person name="Hegedus B."/>
            <person name="Baldrian P."/>
            <person name="Stursova M."/>
            <person name="Weitz H."/>
            <person name="Taylor A."/>
            <person name="Grigoriev I.V."/>
            <person name="Nagy L.G."/>
            <person name="Martin F."/>
            <person name="Kauserud H."/>
        </authorList>
    </citation>
    <scope>NUCLEOTIDE SEQUENCE</scope>
    <source>
        <strain evidence="12">CBHHK200</strain>
    </source>
</reference>
<evidence type="ECO:0000256" key="7">
    <source>
        <dbReference type="SAM" id="MobiDB-lite"/>
    </source>
</evidence>
<comment type="similarity">
    <text evidence="2">Belongs to the CSC1 (TC 1.A.17) family.</text>
</comment>
<dbReference type="InterPro" id="IPR045122">
    <property type="entry name" value="Csc1-like"/>
</dbReference>
<feature type="transmembrane region" description="Helical" evidence="8">
    <location>
        <begin position="16"/>
        <end position="36"/>
    </location>
</feature>
<dbReference type="Proteomes" id="UP001218188">
    <property type="component" value="Unassembled WGS sequence"/>
</dbReference>
<dbReference type="GO" id="GO:0005227">
    <property type="term" value="F:calcium-activated cation channel activity"/>
    <property type="evidence" value="ECO:0007669"/>
    <property type="project" value="InterPro"/>
</dbReference>
<feature type="region of interest" description="Disordered" evidence="7">
    <location>
        <begin position="1018"/>
        <end position="1062"/>
    </location>
</feature>
<feature type="domain" description="CSC1/OSCA1-like N-terminal transmembrane" evidence="10">
    <location>
        <begin position="61"/>
        <end position="184"/>
    </location>
</feature>
<sequence>MADVQDRPFSKNYSGLINQSVIALAITLICVTGQELMKRSRRGTKYDPETLGSRESWGFGYLYQGRSWARYPSPPSPRGWPLSWVKQVVFFPADKMNELRGVDATLYIRFLRGCFFFVLLHTITTFPILFPIHVEFSEDSVSKKSMTRASITSLVATHKGLALLWIHICLLFWITLSWMAILLWICHGAFQLRADKIAITAKRIASHDPADTTVYPHPHPQYGFTDVPTPDRNHLTFGLRLRTVMVSNVPATLREEKVLKEYFEYYLSRKLEKPSLGLTSSTQPGFINKSVAFLFNRAKRLPVPPMPLTSAARTRASSDKDEATSPTDNLDNVPVIERVVVARKMTELASLLERREDILRLLETAHIKLAKKTVLAVQHAMARKAANKPVIRAHAKPKRQRRVLDTERDIGAEGTLSEEERMQQLIDVIGPYVEEFGLQPNSARTQAFFSKHDFRKLRTEGSQDSDSDAGHQAYPPTSPVKAAQRPTIWEALLTLPRSSLDAYQPLINLSHLFRGKIVPSIDYYTAKFNLLTSFITENRAKSVTDYDPVSTAFVTFADPVDARRACKYLAVHPNNPLTCLVTMAPSYSDLDWIRIMKSSFNGEFVKDWVVNMGVWAFTVFWLFPVSLLVGLVSIQNISVFLPQLSAYLDKHQWEEDLIQSFLPTLLVALLALSIPPILLLIAKKAHTITTLSALHDLIMTRYYKFLIVNVLVFFCVGTAALQSVLDSFKANQTSKVDILQIVADSFPTAGPFYVGWLIFTVGMHGGFEIMLLGLPLIVYPTTRRQVTPRKRTVGLRPRTFNFYYWLPTHLLVIHVLMLFMVLNPFVIPFGAFYFFIEAGVVKNQLIHIYAKNYEGNGQTILIRIARYSLDGLILSQTVFMTYMIVLKKSVNVGLAAFLILFTAASKLLITRMIRAQFEHDDILEAQLLVPTHHDAEHGTEAPEHNQDNSRQEGNVRAPRVSWRLPPWVNLSYATIRPHRPERRRPNPFGPRDQSFSRLGSMNFDSIHRQDAAEAQRLIDGHPPSNGRAPTGSKSDDGPHLPDDNLGPVVPHPPPLTWDDDNTADLPYDNPFYTRTINNALWLPRDPFGILDLDDTVDLKFAVTVDPTGGRLGYWLGMPETASPLAMSEVSSVVTPAEERPSADMSSEQGVDGSEEIELPLVIAKRAQANDDVEQAVRPRRTSTFHRKASGSTIGRPRRPSIAPRVSTRSFSEGGARARDRSASIMSTLQPPTMDRVRSTDWDLGVRPDVHAQADFVLAHSSTSHISVAPPPIMKQRSTNVSTHAAIVHEVLAEEQVALADRLEEEEEEAEKATKPRSWFTSWLYKKHPPPEESQ</sequence>
<feature type="region of interest" description="Disordered" evidence="7">
    <location>
        <begin position="978"/>
        <end position="998"/>
    </location>
</feature>
<feature type="region of interest" description="Disordered" evidence="7">
    <location>
        <begin position="1183"/>
        <end position="1221"/>
    </location>
</feature>
<feature type="region of interest" description="Disordered" evidence="7">
    <location>
        <begin position="305"/>
        <end position="329"/>
    </location>
</feature>
<feature type="transmembrane region" description="Helical" evidence="8">
    <location>
        <begin position="614"/>
        <end position="641"/>
    </location>
</feature>
<evidence type="ECO:0000313" key="12">
    <source>
        <dbReference type="EMBL" id="KAJ7044188.1"/>
    </source>
</evidence>
<feature type="domain" description="CSC1/OSCA1-like cytosolic" evidence="11">
    <location>
        <begin position="328"/>
        <end position="592"/>
    </location>
</feature>
<name>A0AAD6TDW7_9AGAR</name>
<feature type="transmembrane region" description="Helical" evidence="8">
    <location>
        <begin position="702"/>
        <end position="725"/>
    </location>
</feature>
<dbReference type="InterPro" id="IPR003864">
    <property type="entry name" value="CSC1/OSCA1-like_7TM"/>
</dbReference>
<evidence type="ECO:0000259" key="9">
    <source>
        <dbReference type="Pfam" id="PF02714"/>
    </source>
</evidence>
<keyword evidence="4 8" id="KW-0812">Transmembrane</keyword>
<feature type="transmembrane region" description="Helical" evidence="8">
    <location>
        <begin position="892"/>
        <end position="909"/>
    </location>
</feature>
<feature type="region of interest" description="Disordered" evidence="7">
    <location>
        <begin position="459"/>
        <end position="482"/>
    </location>
</feature>
<dbReference type="GO" id="GO:0005886">
    <property type="term" value="C:plasma membrane"/>
    <property type="evidence" value="ECO:0007669"/>
    <property type="project" value="TreeGrafter"/>
</dbReference>
<evidence type="ECO:0000259" key="11">
    <source>
        <dbReference type="Pfam" id="PF14703"/>
    </source>
</evidence>
<dbReference type="InterPro" id="IPR032880">
    <property type="entry name" value="CSC1/OSCA1-like_N"/>
</dbReference>
<evidence type="ECO:0000256" key="1">
    <source>
        <dbReference type="ARBA" id="ARBA00004141"/>
    </source>
</evidence>